<dbReference type="Gene3D" id="2.60.40.3800">
    <property type="match status" value="1"/>
</dbReference>
<organism evidence="1">
    <name type="scientific">marine metagenome</name>
    <dbReference type="NCBI Taxonomy" id="408172"/>
    <lineage>
        <taxon>unclassified sequences</taxon>
        <taxon>metagenomes</taxon>
        <taxon>ecological metagenomes</taxon>
    </lineage>
</organism>
<protein>
    <recommendedName>
        <fullName evidence="2">Gingipain propeptide domain-containing protein</fullName>
    </recommendedName>
</protein>
<feature type="non-terminal residue" evidence="1">
    <location>
        <position position="107"/>
    </location>
</feature>
<dbReference type="AlphaFoldDB" id="A0A383ETG8"/>
<evidence type="ECO:0008006" key="2">
    <source>
        <dbReference type="Google" id="ProtNLM"/>
    </source>
</evidence>
<sequence>MVERVNKQIILIMNRLIVGFILFLGTVLSAREWVEIQSSRPAEPIFNLETHSAGNIEISFELSGYFLDEENGSYRISFPGGVPILEKGAPDLPRIATSIKIPDMANM</sequence>
<name>A0A383ETG8_9ZZZZ</name>
<gene>
    <name evidence="1" type="ORF">METZ01_LOCUS512202</name>
</gene>
<proteinExistence type="predicted"/>
<accession>A0A383ETG8</accession>
<reference evidence="1" key="1">
    <citation type="submission" date="2018-05" db="EMBL/GenBank/DDBJ databases">
        <authorList>
            <person name="Lanie J.A."/>
            <person name="Ng W.-L."/>
            <person name="Kazmierczak K.M."/>
            <person name="Andrzejewski T.M."/>
            <person name="Davidsen T.M."/>
            <person name="Wayne K.J."/>
            <person name="Tettelin H."/>
            <person name="Glass J.I."/>
            <person name="Rusch D."/>
            <person name="Podicherti R."/>
            <person name="Tsui H.-C.T."/>
            <person name="Winkler M.E."/>
        </authorList>
    </citation>
    <scope>NUCLEOTIDE SEQUENCE</scope>
</reference>
<dbReference type="InterPro" id="IPR038490">
    <property type="entry name" value="Gingipain_propep_sf"/>
</dbReference>
<evidence type="ECO:0000313" key="1">
    <source>
        <dbReference type="EMBL" id="SVE59348.1"/>
    </source>
</evidence>
<dbReference type="EMBL" id="UINC01228151">
    <property type="protein sequence ID" value="SVE59348.1"/>
    <property type="molecule type" value="Genomic_DNA"/>
</dbReference>